<gene>
    <name evidence="1" type="ORF">EAH88_11340</name>
</gene>
<dbReference type="SUPFAM" id="SSF117396">
    <property type="entry name" value="TM1631-like"/>
    <property type="match status" value="1"/>
</dbReference>
<protein>
    <submittedName>
        <fullName evidence="1">DUF72 domain-containing protein</fullName>
    </submittedName>
</protein>
<dbReference type="AlphaFoldDB" id="A0A502C6A4"/>
<dbReference type="RefSeq" id="WP_140652693.1">
    <property type="nucleotide sequence ID" value="NZ_RCZO01000006.1"/>
</dbReference>
<dbReference type="InterPro" id="IPR036520">
    <property type="entry name" value="UPF0759_sf"/>
</dbReference>
<evidence type="ECO:0000313" key="1">
    <source>
        <dbReference type="EMBL" id="TPG08230.1"/>
    </source>
</evidence>
<sequence length="265" mass="29564">MSTAPPGEPSADNQPGDRAVPMVYVGCAGWSISSMHAAAFDAGDSQLERYATVLNSVEINSSFYRPHRPATYRRWAASVPESFRFAVKMPRTISHLARLRDCQTLLETFLDEIGPLENKLGCLLLQLPPSLAWEPSIALPFLGLLRRLHAGPVACEPRHVTWFRPAMSRALREHGITRVAADPARFLRAAVPGGDQSLQYLRLHGSPRIYHDAYPDALLQRISHWLQRPSQCTTQRWCIFDNTALGHAVGNALTVRDRVHATQQN</sequence>
<evidence type="ECO:0000313" key="2">
    <source>
        <dbReference type="Proteomes" id="UP000319486"/>
    </source>
</evidence>
<name>A0A502C6A4_9GAMM</name>
<accession>A0A502C6A4</accession>
<dbReference type="InterPro" id="IPR002763">
    <property type="entry name" value="DUF72"/>
</dbReference>
<organism evidence="1 2">
    <name type="scientific">Rhodanobacter glycinis</name>
    <dbReference type="NCBI Taxonomy" id="582702"/>
    <lineage>
        <taxon>Bacteria</taxon>
        <taxon>Pseudomonadati</taxon>
        <taxon>Pseudomonadota</taxon>
        <taxon>Gammaproteobacteria</taxon>
        <taxon>Lysobacterales</taxon>
        <taxon>Rhodanobacteraceae</taxon>
        <taxon>Rhodanobacter</taxon>
    </lineage>
</organism>
<dbReference type="Proteomes" id="UP000319486">
    <property type="component" value="Unassembled WGS sequence"/>
</dbReference>
<reference evidence="1 2" key="1">
    <citation type="journal article" date="2019" name="Environ. Microbiol.">
        <title>Species interactions and distinct microbial communities in high Arctic permafrost affected cryosols are associated with the CH4 and CO2 gas fluxes.</title>
        <authorList>
            <person name="Altshuler I."/>
            <person name="Hamel J."/>
            <person name="Turney S."/>
            <person name="Magnuson E."/>
            <person name="Levesque R."/>
            <person name="Greer C."/>
            <person name="Whyte L.G."/>
        </authorList>
    </citation>
    <scope>NUCLEOTIDE SEQUENCE [LARGE SCALE GENOMIC DNA]</scope>
    <source>
        <strain evidence="1 2">S13Y</strain>
    </source>
</reference>
<dbReference type="PANTHER" id="PTHR30348">
    <property type="entry name" value="UNCHARACTERIZED PROTEIN YECE"/>
    <property type="match status" value="1"/>
</dbReference>
<dbReference type="Pfam" id="PF01904">
    <property type="entry name" value="DUF72"/>
    <property type="match status" value="1"/>
</dbReference>
<dbReference type="PANTHER" id="PTHR30348:SF14">
    <property type="entry name" value="BLR8050 PROTEIN"/>
    <property type="match status" value="1"/>
</dbReference>
<proteinExistence type="predicted"/>
<dbReference type="EMBL" id="RCZO01000006">
    <property type="protein sequence ID" value="TPG08230.1"/>
    <property type="molecule type" value="Genomic_DNA"/>
</dbReference>
<comment type="caution">
    <text evidence="1">The sequence shown here is derived from an EMBL/GenBank/DDBJ whole genome shotgun (WGS) entry which is preliminary data.</text>
</comment>
<dbReference type="Gene3D" id="3.20.20.410">
    <property type="entry name" value="Protein of unknown function UPF0759"/>
    <property type="match status" value="1"/>
</dbReference>
<keyword evidence="2" id="KW-1185">Reference proteome</keyword>